<name>A0ABS6VYJ7_9FLAO</name>
<feature type="domain" description="TonB-dependent receptor-like beta-barrel" evidence="5">
    <location>
        <begin position="356"/>
        <end position="850"/>
    </location>
</feature>
<dbReference type="EMBL" id="JAHWDF010000001">
    <property type="protein sequence ID" value="MBW2960341.1"/>
    <property type="molecule type" value="Genomic_DNA"/>
</dbReference>
<accession>A0ABS6VYJ7</accession>
<feature type="domain" description="TonB-dependent receptor plug" evidence="6">
    <location>
        <begin position="121"/>
        <end position="230"/>
    </location>
</feature>
<evidence type="ECO:0000313" key="8">
    <source>
        <dbReference type="Proteomes" id="UP000719267"/>
    </source>
</evidence>
<feature type="chain" id="PRO_5046977174" evidence="4">
    <location>
        <begin position="19"/>
        <end position="880"/>
    </location>
</feature>
<comment type="similarity">
    <text evidence="2 3">Belongs to the TonB-dependent receptor family.</text>
</comment>
<comment type="subcellular location">
    <subcellularLocation>
        <location evidence="2">Cell outer membrane</location>
        <topology evidence="2">Multi-pass membrane protein</topology>
    </subcellularLocation>
</comment>
<dbReference type="PANTHER" id="PTHR30069">
    <property type="entry name" value="TONB-DEPENDENT OUTER MEMBRANE RECEPTOR"/>
    <property type="match status" value="1"/>
</dbReference>
<dbReference type="Pfam" id="PF13715">
    <property type="entry name" value="CarbopepD_reg_2"/>
    <property type="match status" value="1"/>
</dbReference>
<keyword evidence="3" id="KW-0798">TonB box</keyword>
<proteinExistence type="inferred from homology"/>
<keyword evidence="2" id="KW-0998">Cell outer membrane</keyword>
<keyword evidence="2" id="KW-0813">Transport</keyword>
<sequence>MKKLFTMMLLFATSIIFAQGTIKGVVTDPDSNLPMPGANVMIAGTSNGTTTDFNGMFSLEVEKEQGTLVVSYVGFSQKRIKFSIQNGEVLDLGAISLEADQNALGEIVLVGRGVIDLEQGRKTPIAASTVTSEEIQRKAVGNVEFPQILKNTPNVYVSNASGGFGDSQMFVRGFGQSNTAFLLNGQPINGMEDGNMYWSNWSGLADIASAVQVQRGLGSSKLAISSVGGTVNIVTKATNKTEGGFARFMVGNGSYMKGTVSYDTGLNDNGWGFSFLLDYWQAHSKWANGTKGQGQNYFFSVGKKAGNHNFNFLLTGAPQWHDQNYSKGAALYDRYGLKYNNNYGFNNGDYLSSRRNYYHKPIVNLNWDWDISEKSNLSTVLYASFGRGGGTGTYGNGPGYINGYPNGDQDLQRGAYSASNGLIDWSYVQNVYNASLSTDANGKRYARPGDREGTVMRGSVNNHAWYGSVINYENILTDELTVNVGADIRFYKGDHFRQITDLLGLDGVQENFGGNENNIVTKTFNPGPWSSLFNYADEGDRIDYDYSENINYQGGFAQVEWANDVVSAFVQGAYSNQSYKREDRGNFEGTKKSETLNKAGYNIKAGASWMFSEGHTIFANAGDYSRQPFLDNIFNNYDDNTEIAKPEVDNEKIVGFEAGYRFQTNGFQVNLNAYYTSWENRFLGATGEYQDIQNARFIFTDIAQVHQGLELDAKYNLGNRWMVRGYATVGDWVYDGSTPVRIIDDNDNSLVETTNVDLKDVKVGQAPQTSAGLGANFQAIPNKLSVSLDWNYYTDLYGFVDVEDVAFASLNNEVYKSEELNSYSLFDLGASYSFDFGDQRFILTGNVYNILDHEYISQSDNYGYFYGNGTTWNFSAKYSF</sequence>
<dbReference type="InterPro" id="IPR000531">
    <property type="entry name" value="Beta-barrel_TonB"/>
</dbReference>
<organism evidence="7 8">
    <name type="scientific">Mesonia aestuariivivens</name>
    <dbReference type="NCBI Taxonomy" id="2796128"/>
    <lineage>
        <taxon>Bacteria</taxon>
        <taxon>Pseudomonadati</taxon>
        <taxon>Bacteroidota</taxon>
        <taxon>Flavobacteriia</taxon>
        <taxon>Flavobacteriales</taxon>
        <taxon>Flavobacteriaceae</taxon>
        <taxon>Mesonia</taxon>
    </lineage>
</organism>
<evidence type="ECO:0000256" key="2">
    <source>
        <dbReference type="PROSITE-ProRule" id="PRU01360"/>
    </source>
</evidence>
<keyword evidence="2 3" id="KW-0472">Membrane</keyword>
<feature type="signal peptide" evidence="4">
    <location>
        <begin position="1"/>
        <end position="18"/>
    </location>
</feature>
<keyword evidence="2" id="KW-1134">Transmembrane beta strand</keyword>
<dbReference type="Pfam" id="PF00593">
    <property type="entry name" value="TonB_dep_Rec_b-barrel"/>
    <property type="match status" value="1"/>
</dbReference>
<dbReference type="Pfam" id="PF07715">
    <property type="entry name" value="Plug"/>
    <property type="match status" value="1"/>
</dbReference>
<dbReference type="InterPro" id="IPR039426">
    <property type="entry name" value="TonB-dep_rcpt-like"/>
</dbReference>
<dbReference type="PANTHER" id="PTHR30069:SF29">
    <property type="entry name" value="HEMOGLOBIN AND HEMOGLOBIN-HAPTOGLOBIN-BINDING PROTEIN 1-RELATED"/>
    <property type="match status" value="1"/>
</dbReference>
<comment type="caution">
    <text evidence="7">The sequence shown here is derived from an EMBL/GenBank/DDBJ whole genome shotgun (WGS) entry which is preliminary data.</text>
</comment>
<keyword evidence="8" id="KW-1185">Reference proteome</keyword>
<reference evidence="7 8" key="1">
    <citation type="submission" date="2021-07" db="EMBL/GenBank/DDBJ databases">
        <title>Mesonia aestuariivivens sp. nov., isolated from a tidal flat.</title>
        <authorList>
            <person name="Kim Y.-O."/>
            <person name="Yoon J.-H."/>
        </authorList>
    </citation>
    <scope>NUCLEOTIDE SEQUENCE [LARGE SCALE GENOMIC DNA]</scope>
    <source>
        <strain evidence="7 8">JHPTF-M18</strain>
    </source>
</reference>
<dbReference type="InterPro" id="IPR012910">
    <property type="entry name" value="Plug_dom"/>
</dbReference>
<dbReference type="PROSITE" id="PS52016">
    <property type="entry name" value="TONB_DEPENDENT_REC_3"/>
    <property type="match status" value="1"/>
</dbReference>
<keyword evidence="2" id="KW-0812">Transmembrane</keyword>
<evidence type="ECO:0000259" key="6">
    <source>
        <dbReference type="Pfam" id="PF07715"/>
    </source>
</evidence>
<dbReference type="RefSeq" id="WP_219038629.1">
    <property type="nucleotide sequence ID" value="NZ_JAHWDF010000001.1"/>
</dbReference>
<dbReference type="Proteomes" id="UP000719267">
    <property type="component" value="Unassembled WGS sequence"/>
</dbReference>
<protein>
    <submittedName>
        <fullName evidence="7">TonB-dependent receptor</fullName>
    </submittedName>
</protein>
<evidence type="ECO:0000259" key="5">
    <source>
        <dbReference type="Pfam" id="PF00593"/>
    </source>
</evidence>
<evidence type="ECO:0000313" key="7">
    <source>
        <dbReference type="EMBL" id="MBW2960341.1"/>
    </source>
</evidence>
<gene>
    <name evidence="7" type="ORF">KW502_00825</name>
</gene>
<evidence type="ECO:0000256" key="4">
    <source>
        <dbReference type="SAM" id="SignalP"/>
    </source>
</evidence>
<evidence type="ECO:0000256" key="3">
    <source>
        <dbReference type="RuleBase" id="RU003357"/>
    </source>
</evidence>
<keyword evidence="1 4" id="KW-0732">Signal</keyword>
<evidence type="ECO:0000256" key="1">
    <source>
        <dbReference type="ARBA" id="ARBA00022729"/>
    </source>
</evidence>
<keyword evidence="7" id="KW-0675">Receptor</keyword>